<feature type="chain" id="PRO_5045749397" evidence="2">
    <location>
        <begin position="25"/>
        <end position="303"/>
    </location>
</feature>
<accession>A0ABN9YSQ6</accession>
<sequence>MKHIKIIAGVTAAAVVVGGSLAYADGHSGHAQHKNSTDQAKVVKVKDGQTTSSNGSSSTDSSSGSDSDSSKKIELVKQAIINHGFAITPKTYNGLGIDQAMDQPGAPQDLVHDYVQMLYFTDGNAVRTTGLGTYIGETTEHYSVTSQTLNLELPSNVQYKIPYHIDHGTVVFDSWNQSFDNQNTFNFELTSNPDAKSLIDSKPMQDGHDTGNTNTNNNSSSDNSNSSDSDNNNSSATDSNNSDNNVSNSNDNNDSNNGNSDDSNDSNTGQSTDDNNSNSDNNSTSNSDSSQSSSSSDDDTNNN</sequence>
<evidence type="ECO:0000313" key="3">
    <source>
        <dbReference type="EMBL" id="CAK1235998.1"/>
    </source>
</evidence>
<protein>
    <submittedName>
        <fullName evidence="3">Uncharacterized protein</fullName>
    </submittedName>
</protein>
<name>A0ABN9YSQ6_9LACO</name>
<evidence type="ECO:0000256" key="1">
    <source>
        <dbReference type="SAM" id="MobiDB-lite"/>
    </source>
</evidence>
<evidence type="ECO:0000256" key="2">
    <source>
        <dbReference type="SAM" id="SignalP"/>
    </source>
</evidence>
<organism evidence="3 4">
    <name type="scientific">Fructobacillus evanidus</name>
    <dbReference type="NCBI Taxonomy" id="3064281"/>
    <lineage>
        <taxon>Bacteria</taxon>
        <taxon>Bacillati</taxon>
        <taxon>Bacillota</taxon>
        <taxon>Bacilli</taxon>
        <taxon>Lactobacillales</taxon>
        <taxon>Lactobacillaceae</taxon>
        <taxon>Fructobacillus</taxon>
    </lineage>
</organism>
<feature type="signal peptide" evidence="2">
    <location>
        <begin position="1"/>
        <end position="24"/>
    </location>
</feature>
<dbReference type="RefSeq" id="WP_338343674.1">
    <property type="nucleotide sequence ID" value="NZ_CAUZLH010000004.1"/>
</dbReference>
<feature type="region of interest" description="Disordered" evidence="1">
    <location>
        <begin position="27"/>
        <end position="70"/>
    </location>
</feature>
<reference evidence="3 4" key="1">
    <citation type="submission" date="2023-10" db="EMBL/GenBank/DDBJ databases">
        <authorList>
            <person name="Botero Cardona J."/>
        </authorList>
    </citation>
    <scope>NUCLEOTIDE SEQUENCE [LARGE SCALE GENOMIC DNA]</scope>
    <source>
        <strain evidence="3 4">R-55214</strain>
    </source>
</reference>
<comment type="caution">
    <text evidence="3">The sequence shown here is derived from an EMBL/GenBank/DDBJ whole genome shotgun (WGS) entry which is preliminary data.</text>
</comment>
<dbReference type="EMBL" id="CAUZMB010000003">
    <property type="protein sequence ID" value="CAK1235998.1"/>
    <property type="molecule type" value="Genomic_DNA"/>
</dbReference>
<keyword evidence="2" id="KW-0732">Signal</keyword>
<gene>
    <name evidence="3" type="ORF">R55214_HHFBAMCI_00584</name>
</gene>
<feature type="compositionally biased region" description="Basic and acidic residues" evidence="1">
    <location>
        <begin position="197"/>
        <end position="209"/>
    </location>
</feature>
<feature type="compositionally biased region" description="Low complexity" evidence="1">
    <location>
        <begin position="210"/>
        <end position="295"/>
    </location>
</feature>
<feature type="compositionally biased region" description="Low complexity" evidence="1">
    <location>
        <begin position="48"/>
        <end position="67"/>
    </location>
</feature>
<feature type="region of interest" description="Disordered" evidence="1">
    <location>
        <begin position="196"/>
        <end position="303"/>
    </location>
</feature>
<evidence type="ECO:0000313" key="4">
    <source>
        <dbReference type="Proteomes" id="UP001314166"/>
    </source>
</evidence>
<dbReference type="Proteomes" id="UP001314166">
    <property type="component" value="Unassembled WGS sequence"/>
</dbReference>
<proteinExistence type="predicted"/>
<keyword evidence="4" id="KW-1185">Reference proteome</keyword>